<keyword evidence="2" id="KW-1185">Reference proteome</keyword>
<gene>
    <name evidence="1" type="ORF">E5329_15755</name>
</gene>
<sequence length="497" mass="56428">MMKKQAFNPYLPLDTYIPDGEPHVFGNRVYIYGSHDAEGGENFCLLDYECWSAPVDDLSDWRCEGTIYRAEQCRHYSIERQDIYAPDVVQGQDGRYYLYYDLSGRGNHGFDGPISVAVCDTPAGKYEYYGDVKYPDGNPLLRFIPFDPAVLNDNGHIYLTYGWGLGIDTHAPLMRRFMPAVMSGIFNKSKEEIKAEEPMSVLGANLVELEDDMLTVKGEPVRILPALNNAPKGSCLRQHSFYEAASLRKFGELYYFIYSSHVNHELCYATSRYPDRGYEYRGVIISNGDIGYNGRKESDRLCATGTNHGSIEYINGKYYIFYHRLTHNTAFSRQGCAEEIEIGEDGTIQQVEMTSCGLNGAPLKTEGTYPAAICCNLTQGHMPHLSNAKKNRYAPNINHDSQNRFVKDIENGTRVGYKYFSFTGITHLSVTTRGTGGILRIETKDYREVARIVVTQGDEWTDSEVVSFLLEGYLPLYFIYEGRGKLDFLQFCFIEKE</sequence>
<evidence type="ECO:0000313" key="1">
    <source>
        <dbReference type="EMBL" id="TGY95231.1"/>
    </source>
</evidence>
<dbReference type="Proteomes" id="UP000304953">
    <property type="component" value="Unassembled WGS sequence"/>
</dbReference>
<organism evidence="1 2">
    <name type="scientific">Petralouisia muris</name>
    <dbReference type="NCBI Taxonomy" id="3032872"/>
    <lineage>
        <taxon>Bacteria</taxon>
        <taxon>Bacillati</taxon>
        <taxon>Bacillota</taxon>
        <taxon>Clostridia</taxon>
        <taxon>Lachnospirales</taxon>
        <taxon>Lachnospiraceae</taxon>
        <taxon>Petralouisia</taxon>
    </lineage>
</organism>
<dbReference type="EMBL" id="SRYA01000032">
    <property type="protein sequence ID" value="TGY95231.1"/>
    <property type="molecule type" value="Genomic_DNA"/>
</dbReference>
<proteinExistence type="predicted"/>
<reference evidence="1" key="1">
    <citation type="submission" date="2019-04" db="EMBL/GenBank/DDBJ databases">
        <title>Microbes associate with the intestines of laboratory mice.</title>
        <authorList>
            <person name="Navarre W."/>
            <person name="Wong E."/>
            <person name="Huang K."/>
            <person name="Tropini C."/>
            <person name="Ng K."/>
            <person name="Yu B."/>
        </authorList>
    </citation>
    <scope>NUCLEOTIDE SEQUENCE</scope>
    <source>
        <strain evidence="1">NM01_1-7b</strain>
    </source>
</reference>
<evidence type="ECO:0000313" key="2">
    <source>
        <dbReference type="Proteomes" id="UP000304953"/>
    </source>
</evidence>
<comment type="caution">
    <text evidence="1">The sequence shown here is derived from an EMBL/GenBank/DDBJ whole genome shotgun (WGS) entry which is preliminary data.</text>
</comment>
<protein>
    <submittedName>
        <fullName evidence="1">Glycosyl hydrolase family 43</fullName>
    </submittedName>
</protein>
<keyword evidence="1" id="KW-0378">Hydrolase</keyword>
<accession>A0AC61RTQ3</accession>
<name>A0AC61RTQ3_9FIRM</name>